<dbReference type="InterPro" id="IPR050950">
    <property type="entry name" value="HTH-type_LysR_regulators"/>
</dbReference>
<dbReference type="PRINTS" id="PR00039">
    <property type="entry name" value="HTHLYSR"/>
</dbReference>
<dbReference type="Pfam" id="PF03466">
    <property type="entry name" value="LysR_substrate"/>
    <property type="match status" value="1"/>
</dbReference>
<dbReference type="GO" id="GO:0005829">
    <property type="term" value="C:cytosol"/>
    <property type="evidence" value="ECO:0007669"/>
    <property type="project" value="TreeGrafter"/>
</dbReference>
<reference evidence="6 7" key="1">
    <citation type="journal article" date="2012" name="J. Bacteriol.">
        <title>Complete genome sequence of Pelagibacterium halotolerans B2T.</title>
        <authorList>
            <person name="Huo Y.Y."/>
            <person name="Cheng H."/>
            <person name="Han X.F."/>
            <person name="Jiang X.W."/>
            <person name="Sun C."/>
            <person name="Zhang X.Q."/>
            <person name="Zhu X.F."/>
            <person name="Liu Y.F."/>
            <person name="Li P.F."/>
            <person name="Ni P.X."/>
            <person name="Wu M."/>
        </authorList>
    </citation>
    <scope>NUCLEOTIDE SEQUENCE [LARGE SCALE GENOMIC DNA]</scope>
    <source>
        <strain evidence="7">DSM 22347 / JCM 15775 / CGMCC 1.7692 / B2</strain>
    </source>
</reference>
<organism evidence="6 7">
    <name type="scientific">Pelagibacterium halotolerans (strain DSM 22347 / JCM 15775 / CGMCC 1.7692 / B2)</name>
    <dbReference type="NCBI Taxonomy" id="1082931"/>
    <lineage>
        <taxon>Bacteria</taxon>
        <taxon>Pseudomonadati</taxon>
        <taxon>Pseudomonadota</taxon>
        <taxon>Alphaproteobacteria</taxon>
        <taxon>Hyphomicrobiales</taxon>
        <taxon>Devosiaceae</taxon>
        <taxon>Pelagibacterium</taxon>
    </lineage>
</organism>
<dbReference type="GO" id="GO:0003677">
    <property type="term" value="F:DNA binding"/>
    <property type="evidence" value="ECO:0007669"/>
    <property type="project" value="UniProtKB-KW"/>
</dbReference>
<dbReference type="eggNOG" id="COG0583">
    <property type="taxonomic scope" value="Bacteria"/>
</dbReference>
<keyword evidence="3" id="KW-0238">DNA-binding</keyword>
<evidence type="ECO:0000259" key="5">
    <source>
        <dbReference type="PROSITE" id="PS50931"/>
    </source>
</evidence>
<evidence type="ECO:0000256" key="4">
    <source>
        <dbReference type="ARBA" id="ARBA00023163"/>
    </source>
</evidence>
<comment type="similarity">
    <text evidence="1">Belongs to the LysR transcriptional regulatory family.</text>
</comment>
<dbReference type="STRING" id="1082931.KKY_1212"/>
<dbReference type="InterPro" id="IPR036390">
    <property type="entry name" value="WH_DNA-bd_sf"/>
</dbReference>
<keyword evidence="4" id="KW-0804">Transcription</keyword>
<dbReference type="InterPro" id="IPR005119">
    <property type="entry name" value="LysR_subst-bd"/>
</dbReference>
<gene>
    <name evidence="6" type="ordered locus">KKY_1212</name>
</gene>
<sequence length="304" mass="33491">MTMHHIWRLQHFLAIAEHGSYHAAARSLNISQPALTKSILQLEAEFGTALFLRMPRGVRLTDAGEVLHVHARSIEASWNASLVELEASGNGGFGQLRIGAGPVYSAVYFPSILADLRRRFPRLTISVSTGVGSDLLPQLKSGDLRAYAGGISDETAPLGRDFVTEILYEQENSVFASADHPLFEKDTHELDDLPKFPWLSLFSGQLANAKIDNYFHRHGLPPPHLALASHSLQIARKMIVEHQFLACMPVPLAKSFDDALREIILPDFRWSITTGITYHRSAATFAPIVALIRGLKSTVGPDAQ</sequence>
<keyword evidence="7" id="KW-1185">Reference proteome</keyword>
<dbReference type="SUPFAM" id="SSF46785">
    <property type="entry name" value="Winged helix' DNA-binding domain"/>
    <property type="match status" value="1"/>
</dbReference>
<evidence type="ECO:0000313" key="6">
    <source>
        <dbReference type="EMBL" id="AEQ51242.1"/>
    </source>
</evidence>
<name>G4R7A6_PELHB</name>
<dbReference type="HOGENOM" id="CLU_039613_6_0_5"/>
<accession>G4R7A6</accession>
<proteinExistence type="inferred from homology"/>
<dbReference type="Pfam" id="PF00126">
    <property type="entry name" value="HTH_1"/>
    <property type="match status" value="1"/>
</dbReference>
<evidence type="ECO:0000256" key="2">
    <source>
        <dbReference type="ARBA" id="ARBA00023015"/>
    </source>
</evidence>
<keyword evidence="2" id="KW-0805">Transcription regulation</keyword>
<feature type="domain" description="HTH lysR-type" evidence="5">
    <location>
        <begin position="1"/>
        <end position="61"/>
    </location>
</feature>
<dbReference type="AlphaFoldDB" id="G4R7A6"/>
<protein>
    <submittedName>
        <fullName evidence="6">Putative LysR-family transcriptional regulator</fullName>
    </submittedName>
</protein>
<evidence type="ECO:0000256" key="3">
    <source>
        <dbReference type="ARBA" id="ARBA00023125"/>
    </source>
</evidence>
<dbReference type="Proteomes" id="UP000008850">
    <property type="component" value="Chromosome"/>
</dbReference>
<dbReference type="Gene3D" id="3.40.190.10">
    <property type="entry name" value="Periplasmic binding protein-like II"/>
    <property type="match status" value="2"/>
</dbReference>
<dbReference type="GO" id="GO:0003700">
    <property type="term" value="F:DNA-binding transcription factor activity"/>
    <property type="evidence" value="ECO:0007669"/>
    <property type="project" value="InterPro"/>
</dbReference>
<dbReference type="Gene3D" id="1.10.10.10">
    <property type="entry name" value="Winged helix-like DNA-binding domain superfamily/Winged helix DNA-binding domain"/>
    <property type="match status" value="1"/>
</dbReference>
<dbReference type="PANTHER" id="PTHR30419">
    <property type="entry name" value="HTH-TYPE TRANSCRIPTIONAL REGULATOR YBHD"/>
    <property type="match status" value="1"/>
</dbReference>
<dbReference type="KEGG" id="phl:KKY_1212"/>
<evidence type="ECO:0000256" key="1">
    <source>
        <dbReference type="ARBA" id="ARBA00009437"/>
    </source>
</evidence>
<dbReference type="InterPro" id="IPR036388">
    <property type="entry name" value="WH-like_DNA-bd_sf"/>
</dbReference>
<dbReference type="PROSITE" id="PS50931">
    <property type="entry name" value="HTH_LYSR"/>
    <property type="match status" value="1"/>
</dbReference>
<dbReference type="EMBL" id="CP003075">
    <property type="protein sequence ID" value="AEQ51242.1"/>
    <property type="molecule type" value="Genomic_DNA"/>
</dbReference>
<dbReference type="FunFam" id="1.10.10.10:FF:000001">
    <property type="entry name" value="LysR family transcriptional regulator"/>
    <property type="match status" value="1"/>
</dbReference>
<dbReference type="InterPro" id="IPR000847">
    <property type="entry name" value="LysR_HTH_N"/>
</dbReference>
<dbReference type="PANTHER" id="PTHR30419:SF8">
    <property type="entry name" value="NITROGEN ASSIMILATION TRANSCRIPTIONAL ACTIVATOR-RELATED"/>
    <property type="match status" value="1"/>
</dbReference>
<dbReference type="SUPFAM" id="SSF53850">
    <property type="entry name" value="Periplasmic binding protein-like II"/>
    <property type="match status" value="1"/>
</dbReference>
<evidence type="ECO:0000313" key="7">
    <source>
        <dbReference type="Proteomes" id="UP000008850"/>
    </source>
</evidence>